<evidence type="ECO:0000256" key="3">
    <source>
        <dbReference type="ARBA" id="ARBA00022842"/>
    </source>
</evidence>
<dbReference type="InterPro" id="IPR029054">
    <property type="entry name" value="dUTPase-like"/>
</dbReference>
<protein>
    <submittedName>
        <fullName evidence="6">Deoxyuridine triphosphatase</fullName>
    </submittedName>
</protein>
<evidence type="ECO:0000313" key="6">
    <source>
        <dbReference type="EMBL" id="QPI70119.1"/>
    </source>
</evidence>
<dbReference type="Gene3D" id="2.70.40.10">
    <property type="match status" value="2"/>
</dbReference>
<keyword evidence="2" id="KW-0378">Hydrolase</keyword>
<organism evidence="6 7">
    <name type="scientific">Equid herpesvirus 6</name>
    <dbReference type="NCBI Taxonomy" id="173566"/>
    <lineage>
        <taxon>Viruses</taxon>
        <taxon>Duplodnaviria</taxon>
        <taxon>Heunggongvirae</taxon>
        <taxon>Peploviricota</taxon>
        <taxon>Herviviricetes</taxon>
        <taxon>Herpesvirales</taxon>
        <taxon>Orthoherpesviridae</taxon>
        <taxon>Alphaherpesvirinae</taxon>
        <taxon>Varicellovirus</taxon>
    </lineage>
</organism>
<evidence type="ECO:0000256" key="2">
    <source>
        <dbReference type="ARBA" id="ARBA00022801"/>
    </source>
</evidence>
<evidence type="ECO:0000256" key="4">
    <source>
        <dbReference type="ARBA" id="ARBA00023080"/>
    </source>
</evidence>
<dbReference type="Pfam" id="PF00692">
    <property type="entry name" value="dUTPase"/>
    <property type="match status" value="1"/>
</dbReference>
<reference evidence="6" key="1">
    <citation type="journal article" date="2020" name="Emerg. Infect. Dis.">
        <title>Identification of a Novel alpha-herpesvirus Associated with Ulcerative Stomatitis in Donkeys.</title>
        <authorList>
            <person name="Martella V."/>
            <person name="Lanave G."/>
            <person name="Camero M."/>
            <person name="Larocca V."/>
            <person name="Lorusso E."/>
            <person name="Catella C."/>
            <person name="Capozza P."/>
            <person name="Tempesta M."/>
            <person name="Buonavoglia C."/>
        </authorList>
    </citation>
    <scope>NUCLEOTIDE SEQUENCE</scope>
    <source>
        <strain evidence="6">AsHV/Bari/2011/740</strain>
    </source>
</reference>
<evidence type="ECO:0000256" key="1">
    <source>
        <dbReference type="ARBA" id="ARBA00022723"/>
    </source>
</evidence>
<sequence length="326" mass="35061">MERSAERREATIVVECGGGWRAVNSGENSLVLLNKHPVELSEEAGSAGEFYSTPADVGVRVAFPSGYAIILAQISGWTYIGSEPKHASVGAKIFAAVGVVDSGYRGPVKAVLFPRHCGPRVPPGRLAVGLVAVRLAPGPLPVHRVAPARCDPGRAADAFYEYFAPKREEDAGYDVRAPEELRLGPWERRLVELPVVFGAGGDAACQPCIFGRSSLNLGRLVVLPTRWVRGEPCRFVIANLTGEPRRIAAGQRIAQLLLLADPGDAWWLGRGFNSDDPFPTYGIDEVDGPAARPPGAPVVRWRRTFDFDRDAPPSLRRNGGFGSTGC</sequence>
<proteinExistence type="inferred from homology"/>
<dbReference type="InterPro" id="IPR036157">
    <property type="entry name" value="dUTPase-like_sf"/>
</dbReference>
<dbReference type="GO" id="GO:0046872">
    <property type="term" value="F:metal ion binding"/>
    <property type="evidence" value="ECO:0007669"/>
    <property type="project" value="UniProtKB-KW"/>
</dbReference>
<dbReference type="SUPFAM" id="SSF51283">
    <property type="entry name" value="dUTPase-like"/>
    <property type="match status" value="2"/>
</dbReference>
<dbReference type="GO" id="GO:0004170">
    <property type="term" value="F:dUTP diphosphatase activity"/>
    <property type="evidence" value="ECO:0007669"/>
    <property type="project" value="InterPro"/>
</dbReference>
<evidence type="ECO:0000259" key="5">
    <source>
        <dbReference type="Pfam" id="PF00692"/>
    </source>
</evidence>
<keyword evidence="7" id="KW-1185">Reference proteome</keyword>
<evidence type="ECO:0000313" key="7">
    <source>
        <dbReference type="Proteomes" id="UP001143705"/>
    </source>
</evidence>
<keyword evidence="3" id="KW-0460">Magnesium</keyword>
<dbReference type="InterPro" id="IPR034745">
    <property type="entry name" value="HSV_DUT"/>
</dbReference>
<accession>A0A7S9VMW0</accession>
<keyword evidence="4" id="KW-0546">Nucleotide metabolism</keyword>
<dbReference type="Proteomes" id="UP001143705">
    <property type="component" value="Segment"/>
</dbReference>
<name>A0A7S9VMW0_9ALPH</name>
<dbReference type="GO" id="GO:0046080">
    <property type="term" value="P:dUTP metabolic process"/>
    <property type="evidence" value="ECO:0007669"/>
    <property type="project" value="InterPro"/>
</dbReference>
<feature type="domain" description="dUTPase-like" evidence="5">
    <location>
        <begin position="163"/>
        <end position="259"/>
    </location>
</feature>
<keyword evidence="1" id="KW-0479">Metal-binding</keyword>
<dbReference type="EMBL" id="MT012704">
    <property type="protein sequence ID" value="QPI70119.1"/>
    <property type="molecule type" value="Genomic_DNA"/>
</dbReference>
<dbReference type="HAMAP" id="MF_04031">
    <property type="entry name" value="HSV_DUT"/>
    <property type="match status" value="1"/>
</dbReference>